<evidence type="ECO:0000256" key="2">
    <source>
        <dbReference type="ARBA" id="ARBA00022475"/>
    </source>
</evidence>
<feature type="transmembrane region" description="Helical" evidence="6">
    <location>
        <begin position="315"/>
        <end position="332"/>
    </location>
</feature>
<evidence type="ECO:0000256" key="6">
    <source>
        <dbReference type="SAM" id="Phobius"/>
    </source>
</evidence>
<dbReference type="PANTHER" id="PTHR30287">
    <property type="entry name" value="MEMBRANE COMPONENT OF PREDICTED ABC SUPERFAMILY METABOLITE UPTAKE TRANSPORTER"/>
    <property type="match status" value="1"/>
</dbReference>
<evidence type="ECO:0000256" key="3">
    <source>
        <dbReference type="ARBA" id="ARBA00022692"/>
    </source>
</evidence>
<evidence type="ECO:0000256" key="4">
    <source>
        <dbReference type="ARBA" id="ARBA00022989"/>
    </source>
</evidence>
<keyword evidence="3 6" id="KW-0812">Transmembrane</keyword>
<comment type="caution">
    <text evidence="8">The sequence shown here is derived from an EMBL/GenBank/DDBJ whole genome shotgun (WGS) entry which is preliminary data.</text>
</comment>
<dbReference type="EMBL" id="LRVM01000003">
    <property type="protein sequence ID" value="KXL53282.1"/>
    <property type="molecule type" value="Genomic_DNA"/>
</dbReference>
<feature type="transmembrane region" description="Helical" evidence="6">
    <location>
        <begin position="246"/>
        <end position="275"/>
    </location>
</feature>
<dbReference type="Pfam" id="PF02687">
    <property type="entry name" value="FtsX"/>
    <property type="match status" value="2"/>
</dbReference>
<evidence type="ECO:0000313" key="8">
    <source>
        <dbReference type="EMBL" id="KXL53282.1"/>
    </source>
</evidence>
<dbReference type="STRING" id="36847.CLNEO_12530"/>
<evidence type="ECO:0000259" key="7">
    <source>
        <dbReference type="Pfam" id="PF02687"/>
    </source>
</evidence>
<keyword evidence="4 6" id="KW-1133">Transmembrane helix</keyword>
<dbReference type="Proteomes" id="UP000070539">
    <property type="component" value="Unassembled WGS sequence"/>
</dbReference>
<dbReference type="InterPro" id="IPR038766">
    <property type="entry name" value="Membrane_comp_ABC_pdt"/>
</dbReference>
<keyword evidence="2" id="KW-1003">Cell membrane</keyword>
<keyword evidence="9" id="KW-1185">Reference proteome</keyword>
<accession>A0A136WFF0</accession>
<evidence type="ECO:0000256" key="5">
    <source>
        <dbReference type="ARBA" id="ARBA00023136"/>
    </source>
</evidence>
<dbReference type="PATRIC" id="fig|36847.3.peg.1453"/>
<feature type="transmembrane region" description="Helical" evidence="6">
    <location>
        <begin position="703"/>
        <end position="735"/>
    </location>
</feature>
<dbReference type="OrthoDB" id="9766372at2"/>
<dbReference type="AlphaFoldDB" id="A0A136WFF0"/>
<feature type="transmembrane region" description="Helical" evidence="6">
    <location>
        <begin position="427"/>
        <end position="447"/>
    </location>
</feature>
<reference evidence="8 9" key="1">
    <citation type="submission" date="2016-01" db="EMBL/GenBank/DDBJ databases">
        <title>Genome sequence of Clostridium neopropionicum X4, DSM-3847.</title>
        <authorList>
            <person name="Poehlein A."/>
            <person name="Beck M.H."/>
            <person name="Bengelsdorf F.R."/>
            <person name="Daniel R."/>
            <person name="Duerre P."/>
        </authorList>
    </citation>
    <scope>NUCLEOTIDE SEQUENCE [LARGE SCALE GENOMIC DNA]</scope>
    <source>
        <strain evidence="8 9">DSM-3847</strain>
    </source>
</reference>
<dbReference type="GO" id="GO:0005886">
    <property type="term" value="C:plasma membrane"/>
    <property type="evidence" value="ECO:0007669"/>
    <property type="project" value="UniProtKB-SubCell"/>
</dbReference>
<gene>
    <name evidence="8" type="ORF">CLNEO_12530</name>
</gene>
<evidence type="ECO:0000256" key="1">
    <source>
        <dbReference type="ARBA" id="ARBA00004651"/>
    </source>
</evidence>
<protein>
    <submittedName>
        <fullName evidence="8">FtsX-like permease family protein</fullName>
    </submittedName>
</protein>
<feature type="domain" description="ABC3 transporter permease C-terminal" evidence="7">
    <location>
        <begin position="264"/>
        <end position="367"/>
    </location>
</feature>
<proteinExistence type="predicted"/>
<name>A0A136WFF0_9FIRM</name>
<feature type="transmembrane region" description="Helical" evidence="6">
    <location>
        <begin position="747"/>
        <end position="767"/>
    </location>
</feature>
<feature type="transmembrane region" description="Helical" evidence="6">
    <location>
        <begin position="352"/>
        <end position="371"/>
    </location>
</feature>
<feature type="transmembrane region" description="Helical" evidence="6">
    <location>
        <begin position="20"/>
        <end position="43"/>
    </location>
</feature>
<organism evidence="8 9">
    <name type="scientific">Anaerotignum neopropionicum</name>
    <dbReference type="NCBI Taxonomy" id="36847"/>
    <lineage>
        <taxon>Bacteria</taxon>
        <taxon>Bacillati</taxon>
        <taxon>Bacillota</taxon>
        <taxon>Clostridia</taxon>
        <taxon>Lachnospirales</taxon>
        <taxon>Anaerotignaceae</taxon>
        <taxon>Anaerotignum</taxon>
    </lineage>
</organism>
<keyword evidence="5 6" id="KW-0472">Membrane</keyword>
<dbReference type="PANTHER" id="PTHR30287:SF2">
    <property type="entry name" value="BLL1001 PROTEIN"/>
    <property type="match status" value="1"/>
</dbReference>
<comment type="subcellular location">
    <subcellularLocation>
        <location evidence="1">Cell membrane</location>
        <topology evidence="1">Multi-pass membrane protein</topology>
    </subcellularLocation>
</comment>
<dbReference type="InterPro" id="IPR003838">
    <property type="entry name" value="ABC3_permease_C"/>
</dbReference>
<feature type="domain" description="ABC3 transporter permease C-terminal" evidence="7">
    <location>
        <begin position="655"/>
        <end position="776"/>
    </location>
</feature>
<sequence length="783" mass="87701">MIFRIIKNDMRKNPGNNLALLLFMLLSVGLVATVILTISQLFMSISTMYETARPPHFLQMHKGMIDQEELEAFNCAYSNLTYWQAVEMIDVYGDELTIKNLRRFTLEDCRLDIGLVKQNEQYDVLLNEKREPVHLKKGEIGVPVILLEKYPIDIGDTILLESKGVTANFIVASYIYDGQMNSTLCSSTRFLLSDEDFNALRGIVGETEYLLEAYFKDPFMAADYQTAYEQYTPALPQNGQGVTYTIIFLLSAMTDIMMVMILLVISILLILIALFCMKYTILTAMEEELTEIGTMKAIGLPRSAIANLYLGKMRILMAFGVVFGYLLSLISFCYTSGHMNRTFGVQPLSMKGFVLAGIGCFLVYFITIQYCKATLNKLKKISVVDALVRGQGIGREKKIRNVLLRASKIPSTLLLALHEVRVEFQRFTLVLLVMTLVSCIVIIPINIVSTMEADEFITYMGSDVHDVLIEIEPGDDLDHKFEKLEKLLQKESNIRYQYLQRVRVLAINAHGIRESIHIDSGKTAGFGLQYLKGNAPANENEIALSKLEAAQLGKNMGDSLSVYLENQEFLFTISGIYQDVTSGGMTAKATVLFMGATSEQYTFMVDILNSAKKQQLVEGWRYSLGNGYSVEQMDEFISQILGGVVKQIRSAAWAAMGIGVGLTGLVIFLFMKLRLARGASQVARQKAMGVSTKRLRKQELYQILISAGMGIFCGAVIANLFGDYLVSILFAIMGLGIEKIHFFINPVISWVVVPFILLVFAGSFCWISTERINKMNVLCHLND</sequence>
<evidence type="ECO:0000313" key="9">
    <source>
        <dbReference type="Proteomes" id="UP000070539"/>
    </source>
</evidence>
<feature type="transmembrane region" description="Helical" evidence="6">
    <location>
        <begin position="651"/>
        <end position="671"/>
    </location>
</feature>
<dbReference type="RefSeq" id="WP_066086132.1">
    <property type="nucleotide sequence ID" value="NZ_LRVM01000003.1"/>
</dbReference>